<name>A0A1J4JVH6_9EUKA</name>
<dbReference type="AlphaFoldDB" id="A0A1J4JVH6"/>
<evidence type="ECO:0000256" key="1">
    <source>
        <dbReference type="SAM" id="MobiDB-lite"/>
    </source>
</evidence>
<sequence length="291" mass="32823">MSNLKSKNLFQKELFERIYKILSRGSSHMTNSCNCRNIRIAGGEKISEDETLPPPFLQQVRKNRGSLYRIEESSIKIRFPQYINVSAAQKNCFTLTCNACNTIIDIFISSSAKGAKINIREVKEKSDFGLCKSSGLQTFFPFQLRRFVVFTQNDYQNNFHQNNNIRKKPKIPPADQTDPNSSGNSYCTPNFTENILNGNNLNGNNSSGNNVSSPILSNFLNSYSNYSGNVDETFIGTMDDDTFGSFVTNDNDDDIEYQSLFGESNICFVGSFQDFTNEAHSHFTILAEKNV</sequence>
<feature type="region of interest" description="Disordered" evidence="1">
    <location>
        <begin position="159"/>
        <end position="184"/>
    </location>
</feature>
<dbReference type="Proteomes" id="UP000179807">
    <property type="component" value="Unassembled WGS sequence"/>
</dbReference>
<evidence type="ECO:0000313" key="2">
    <source>
        <dbReference type="EMBL" id="OHT01526.1"/>
    </source>
</evidence>
<keyword evidence="3" id="KW-1185">Reference proteome</keyword>
<accession>A0A1J4JVH6</accession>
<evidence type="ECO:0000313" key="3">
    <source>
        <dbReference type="Proteomes" id="UP000179807"/>
    </source>
</evidence>
<dbReference type="VEuPathDB" id="TrichDB:TRFO_31621"/>
<protein>
    <submittedName>
        <fullName evidence="2">Uncharacterized protein</fullName>
    </submittedName>
</protein>
<dbReference type="RefSeq" id="XP_068354662.1">
    <property type="nucleotide sequence ID" value="XM_068508032.1"/>
</dbReference>
<dbReference type="EMBL" id="MLAK01000907">
    <property type="protein sequence ID" value="OHT01526.1"/>
    <property type="molecule type" value="Genomic_DNA"/>
</dbReference>
<dbReference type="GeneID" id="94842736"/>
<gene>
    <name evidence="2" type="ORF">TRFO_31621</name>
</gene>
<comment type="caution">
    <text evidence="2">The sequence shown here is derived from an EMBL/GenBank/DDBJ whole genome shotgun (WGS) entry which is preliminary data.</text>
</comment>
<proteinExistence type="predicted"/>
<reference evidence="2" key="1">
    <citation type="submission" date="2016-10" db="EMBL/GenBank/DDBJ databases">
        <authorList>
            <person name="Benchimol M."/>
            <person name="Almeida L.G."/>
            <person name="Vasconcelos A.T."/>
            <person name="Perreira-Neves A."/>
            <person name="Rosa I.A."/>
            <person name="Tasca T."/>
            <person name="Bogo M.R."/>
            <person name="de Souza W."/>
        </authorList>
    </citation>
    <scope>NUCLEOTIDE SEQUENCE [LARGE SCALE GENOMIC DNA]</scope>
    <source>
        <strain evidence="2">K</strain>
    </source>
</reference>
<organism evidence="2 3">
    <name type="scientific">Tritrichomonas foetus</name>
    <dbReference type="NCBI Taxonomy" id="1144522"/>
    <lineage>
        <taxon>Eukaryota</taxon>
        <taxon>Metamonada</taxon>
        <taxon>Parabasalia</taxon>
        <taxon>Tritrichomonadida</taxon>
        <taxon>Tritrichomonadidae</taxon>
        <taxon>Tritrichomonas</taxon>
    </lineage>
</organism>